<evidence type="ECO:0000313" key="2">
    <source>
        <dbReference type="Proteomes" id="UP001218188"/>
    </source>
</evidence>
<sequence length="212" mass="23711">MGTRALVPLSPVLLRMSALRCSHSSYFGNGCGLAALRLSSASGDWARPSACRLSHTVLDIRDGVGTMTERPTLARSAVRPNPLHVNQIHFGIVSQVELAVLLNLIVFDISPLAPHRIFLRILAMLQPQRLSRTVLEDIFSWDGKMHPNRARTHIPLHLCSTSTVTWLTWRLLPVILSAPEPRSPTQYITTPLCLPFFFRLHPHIYPTQTTLT</sequence>
<dbReference type="Proteomes" id="UP001218188">
    <property type="component" value="Unassembled WGS sequence"/>
</dbReference>
<evidence type="ECO:0000313" key="1">
    <source>
        <dbReference type="EMBL" id="KAJ7027169.1"/>
    </source>
</evidence>
<accession>A0AAD6SFU8</accession>
<dbReference type="EMBL" id="JARJCM010000128">
    <property type="protein sequence ID" value="KAJ7027169.1"/>
    <property type="molecule type" value="Genomic_DNA"/>
</dbReference>
<gene>
    <name evidence="1" type="ORF">C8F04DRAFT_94151</name>
</gene>
<organism evidence="1 2">
    <name type="scientific">Mycena alexandri</name>
    <dbReference type="NCBI Taxonomy" id="1745969"/>
    <lineage>
        <taxon>Eukaryota</taxon>
        <taxon>Fungi</taxon>
        <taxon>Dikarya</taxon>
        <taxon>Basidiomycota</taxon>
        <taxon>Agaricomycotina</taxon>
        <taxon>Agaricomycetes</taxon>
        <taxon>Agaricomycetidae</taxon>
        <taxon>Agaricales</taxon>
        <taxon>Marasmiineae</taxon>
        <taxon>Mycenaceae</taxon>
        <taxon>Mycena</taxon>
    </lineage>
</organism>
<protein>
    <submittedName>
        <fullName evidence="1">Uncharacterized protein</fullName>
    </submittedName>
</protein>
<comment type="caution">
    <text evidence="1">The sequence shown here is derived from an EMBL/GenBank/DDBJ whole genome shotgun (WGS) entry which is preliminary data.</text>
</comment>
<reference evidence="1" key="1">
    <citation type="submission" date="2023-03" db="EMBL/GenBank/DDBJ databases">
        <title>Massive genome expansion in bonnet fungi (Mycena s.s.) driven by repeated elements and novel gene families across ecological guilds.</title>
        <authorList>
            <consortium name="Lawrence Berkeley National Laboratory"/>
            <person name="Harder C.B."/>
            <person name="Miyauchi S."/>
            <person name="Viragh M."/>
            <person name="Kuo A."/>
            <person name="Thoen E."/>
            <person name="Andreopoulos B."/>
            <person name="Lu D."/>
            <person name="Skrede I."/>
            <person name="Drula E."/>
            <person name="Henrissat B."/>
            <person name="Morin E."/>
            <person name="Kohler A."/>
            <person name="Barry K."/>
            <person name="LaButti K."/>
            <person name="Morin E."/>
            <person name="Salamov A."/>
            <person name="Lipzen A."/>
            <person name="Mereny Z."/>
            <person name="Hegedus B."/>
            <person name="Baldrian P."/>
            <person name="Stursova M."/>
            <person name="Weitz H."/>
            <person name="Taylor A."/>
            <person name="Grigoriev I.V."/>
            <person name="Nagy L.G."/>
            <person name="Martin F."/>
            <person name="Kauserud H."/>
        </authorList>
    </citation>
    <scope>NUCLEOTIDE SEQUENCE</scope>
    <source>
        <strain evidence="1">CBHHK200</strain>
    </source>
</reference>
<name>A0AAD6SFU8_9AGAR</name>
<proteinExistence type="predicted"/>
<keyword evidence="2" id="KW-1185">Reference proteome</keyword>
<dbReference type="AlphaFoldDB" id="A0AAD6SFU8"/>